<dbReference type="PANTHER" id="PTHR35910">
    <property type="entry name" value="2EXR DOMAIN-CONTAINING PROTEIN"/>
    <property type="match status" value="1"/>
</dbReference>
<keyword evidence="3" id="KW-1185">Reference proteome</keyword>
<evidence type="ECO:0000313" key="2">
    <source>
        <dbReference type="EMBL" id="KAK5987328.1"/>
    </source>
</evidence>
<dbReference type="PANTHER" id="PTHR35910:SF6">
    <property type="entry name" value="2EXR DOMAIN-CONTAINING PROTEIN"/>
    <property type="match status" value="1"/>
</dbReference>
<dbReference type="InterPro" id="IPR045518">
    <property type="entry name" value="2EXR"/>
</dbReference>
<protein>
    <recommendedName>
        <fullName evidence="1">2EXR domain-containing protein</fullName>
    </recommendedName>
</protein>
<evidence type="ECO:0000313" key="3">
    <source>
        <dbReference type="Proteomes" id="UP001338125"/>
    </source>
</evidence>
<proteinExistence type="predicted"/>
<dbReference type="Pfam" id="PF20150">
    <property type="entry name" value="2EXR"/>
    <property type="match status" value="1"/>
</dbReference>
<dbReference type="Proteomes" id="UP001338125">
    <property type="component" value="Unassembled WGS sequence"/>
</dbReference>
<accession>A0ABR0S5B4</accession>
<gene>
    <name evidence="2" type="ORF">PT974_11453</name>
</gene>
<evidence type="ECO:0000259" key="1">
    <source>
        <dbReference type="Pfam" id="PF20150"/>
    </source>
</evidence>
<organism evidence="2 3">
    <name type="scientific">Cladobotryum mycophilum</name>
    <dbReference type="NCBI Taxonomy" id="491253"/>
    <lineage>
        <taxon>Eukaryota</taxon>
        <taxon>Fungi</taxon>
        <taxon>Dikarya</taxon>
        <taxon>Ascomycota</taxon>
        <taxon>Pezizomycotina</taxon>
        <taxon>Sordariomycetes</taxon>
        <taxon>Hypocreomycetidae</taxon>
        <taxon>Hypocreales</taxon>
        <taxon>Hypocreaceae</taxon>
        <taxon>Cladobotryum</taxon>
    </lineage>
</organism>
<sequence>MSFTYFPLLPFDIREAIWKYTLPDDQENVAGVCLLENPDRLDYHLNGYANGLPEDTFLVDIDYPVAMHVCRESRQFVLNTQRSGVGFRGSKSVDCWIPCRPCRPREDIIFVPHEAVQSIFDTAFNHLEVKMWLNQWANLAVECETGLSGGTLLLRSILSLLPNLRTLTIVLPDSKTEGNVTNQPFDAPTGRCRLNWLSDDDLNRIVLTGSTYRRRGRRRLEVVQHPLPLRQAIDCLCSQLNHTGWDYISRWRLPLQVEDNWPRCENCFPPVEDPRLFIGAFEEYDPVRRQWAELCGERRLPVPDVWTQRDRQVSLLRYFPPGRRVI</sequence>
<feature type="domain" description="2EXR" evidence="1">
    <location>
        <begin position="3"/>
        <end position="83"/>
    </location>
</feature>
<comment type="caution">
    <text evidence="2">The sequence shown here is derived from an EMBL/GenBank/DDBJ whole genome shotgun (WGS) entry which is preliminary data.</text>
</comment>
<dbReference type="EMBL" id="JAVFKD010000016">
    <property type="protein sequence ID" value="KAK5987328.1"/>
    <property type="molecule type" value="Genomic_DNA"/>
</dbReference>
<name>A0ABR0S5B4_9HYPO</name>
<reference evidence="2 3" key="1">
    <citation type="submission" date="2024-01" db="EMBL/GenBank/DDBJ databases">
        <title>Complete genome of Cladobotryum mycophilum ATHUM6906.</title>
        <authorList>
            <person name="Christinaki A.C."/>
            <person name="Myridakis A.I."/>
            <person name="Kouvelis V.N."/>
        </authorList>
    </citation>
    <scope>NUCLEOTIDE SEQUENCE [LARGE SCALE GENOMIC DNA]</scope>
    <source>
        <strain evidence="2 3">ATHUM6906</strain>
    </source>
</reference>